<dbReference type="RefSeq" id="XP_046059142.1">
    <property type="nucleotide sequence ID" value="XM_046207484.1"/>
</dbReference>
<dbReference type="AlphaFoldDB" id="A0A9P8NY36"/>
<organism evidence="2 3">
    <name type="scientific">Ogataea philodendri</name>
    <dbReference type="NCBI Taxonomy" id="1378263"/>
    <lineage>
        <taxon>Eukaryota</taxon>
        <taxon>Fungi</taxon>
        <taxon>Dikarya</taxon>
        <taxon>Ascomycota</taxon>
        <taxon>Saccharomycotina</taxon>
        <taxon>Pichiomycetes</taxon>
        <taxon>Pichiales</taxon>
        <taxon>Pichiaceae</taxon>
        <taxon>Ogataea</taxon>
    </lineage>
</organism>
<gene>
    <name evidence="2" type="ORF">OGAPHI_006219</name>
</gene>
<evidence type="ECO:0000313" key="3">
    <source>
        <dbReference type="Proteomes" id="UP000769157"/>
    </source>
</evidence>
<reference evidence="2" key="2">
    <citation type="submission" date="2021-01" db="EMBL/GenBank/DDBJ databases">
        <authorList>
            <person name="Schikora-Tamarit M.A."/>
        </authorList>
    </citation>
    <scope>NUCLEOTIDE SEQUENCE</scope>
    <source>
        <strain evidence="2">CBS6075</strain>
    </source>
</reference>
<dbReference type="GeneID" id="70238183"/>
<proteinExistence type="predicted"/>
<dbReference type="EMBL" id="JAEUBE010000414">
    <property type="protein sequence ID" value="KAH3662038.1"/>
    <property type="molecule type" value="Genomic_DNA"/>
</dbReference>
<sequence length="78" mass="9182">MTTRVYFQTRQNQRVATIDPINEMVNQRRSLEIKWAVNLDNPFMKANEVKNKIDPSDHSTANFRGLRDSNGSRIRHRP</sequence>
<accession>A0A9P8NY36</accession>
<name>A0A9P8NY36_9ASCO</name>
<keyword evidence="3" id="KW-1185">Reference proteome</keyword>
<reference evidence="2" key="1">
    <citation type="journal article" date="2021" name="Open Biol.">
        <title>Shared evolutionary footprints suggest mitochondrial oxidative damage underlies multiple complex I losses in fungi.</title>
        <authorList>
            <person name="Schikora-Tamarit M.A."/>
            <person name="Marcet-Houben M."/>
            <person name="Nosek J."/>
            <person name="Gabaldon T."/>
        </authorList>
    </citation>
    <scope>NUCLEOTIDE SEQUENCE</scope>
    <source>
        <strain evidence="2">CBS6075</strain>
    </source>
</reference>
<evidence type="ECO:0000313" key="2">
    <source>
        <dbReference type="EMBL" id="KAH3662038.1"/>
    </source>
</evidence>
<protein>
    <submittedName>
        <fullName evidence="2">Uncharacterized protein</fullName>
    </submittedName>
</protein>
<comment type="caution">
    <text evidence="2">The sequence shown here is derived from an EMBL/GenBank/DDBJ whole genome shotgun (WGS) entry which is preliminary data.</text>
</comment>
<evidence type="ECO:0000256" key="1">
    <source>
        <dbReference type="SAM" id="MobiDB-lite"/>
    </source>
</evidence>
<feature type="region of interest" description="Disordered" evidence="1">
    <location>
        <begin position="50"/>
        <end position="78"/>
    </location>
</feature>
<dbReference type="Proteomes" id="UP000769157">
    <property type="component" value="Unassembled WGS sequence"/>
</dbReference>